<dbReference type="InterPro" id="IPR039859">
    <property type="entry name" value="PFA4/ZDH16/20/ERF2-like"/>
</dbReference>
<dbReference type="AlphaFoldDB" id="A0A1E1M2G8"/>
<accession>A0A1E1M2G8</accession>
<feature type="transmembrane region" description="Helical" evidence="10">
    <location>
        <begin position="79"/>
        <end position="97"/>
    </location>
</feature>
<dbReference type="PANTHER" id="PTHR22883">
    <property type="entry name" value="ZINC FINGER DHHC DOMAIN CONTAINING PROTEIN"/>
    <property type="match status" value="1"/>
</dbReference>
<evidence type="ECO:0000256" key="8">
    <source>
        <dbReference type="ARBA" id="ARBA00023315"/>
    </source>
</evidence>
<evidence type="ECO:0000256" key="1">
    <source>
        <dbReference type="ARBA" id="ARBA00004141"/>
    </source>
</evidence>
<proteinExistence type="inferred from homology"/>
<dbReference type="PANTHER" id="PTHR22883:SF288">
    <property type="entry name" value="PALMITOYLTRANSFERASE SWF1"/>
    <property type="match status" value="1"/>
</dbReference>
<keyword evidence="7" id="KW-0449">Lipoprotein</keyword>
<reference evidence="13" key="1">
    <citation type="submission" date="2016-03" db="EMBL/GenBank/DDBJ databases">
        <authorList>
            <person name="Guldener U."/>
        </authorList>
    </citation>
    <scope>NUCLEOTIDE SEQUENCE [LARGE SCALE GENOMIC DNA]</scope>
</reference>
<feature type="domain" description="Palmitoyltransferase DHHC" evidence="11">
    <location>
        <begin position="157"/>
        <end position="272"/>
    </location>
</feature>
<evidence type="ECO:0000256" key="5">
    <source>
        <dbReference type="ARBA" id="ARBA00023136"/>
    </source>
</evidence>
<keyword evidence="5 10" id="KW-0472">Membrane</keyword>
<evidence type="ECO:0000256" key="7">
    <source>
        <dbReference type="ARBA" id="ARBA00023288"/>
    </source>
</evidence>
<keyword evidence="2 10" id="KW-0808">Transferase</keyword>
<feature type="transmembrane region" description="Helical" evidence="10">
    <location>
        <begin position="235"/>
        <end position="261"/>
    </location>
</feature>
<dbReference type="GO" id="GO:0019706">
    <property type="term" value="F:protein-cysteine S-palmitoyltransferase activity"/>
    <property type="evidence" value="ECO:0007669"/>
    <property type="project" value="UniProtKB-EC"/>
</dbReference>
<dbReference type="Proteomes" id="UP000177625">
    <property type="component" value="Unassembled WGS sequence"/>
</dbReference>
<dbReference type="EMBL" id="FJVC01000119">
    <property type="protein sequence ID" value="CZT43296.1"/>
    <property type="molecule type" value="Genomic_DNA"/>
</dbReference>
<dbReference type="Pfam" id="PF01529">
    <property type="entry name" value="DHHC"/>
    <property type="match status" value="1"/>
</dbReference>
<keyword evidence="6" id="KW-0564">Palmitate</keyword>
<dbReference type="GO" id="GO:0005783">
    <property type="term" value="C:endoplasmic reticulum"/>
    <property type="evidence" value="ECO:0007669"/>
    <property type="project" value="TreeGrafter"/>
</dbReference>
<keyword evidence="13" id="KW-1185">Reference proteome</keyword>
<evidence type="ECO:0000256" key="6">
    <source>
        <dbReference type="ARBA" id="ARBA00023139"/>
    </source>
</evidence>
<evidence type="ECO:0000256" key="3">
    <source>
        <dbReference type="ARBA" id="ARBA00022692"/>
    </source>
</evidence>
<dbReference type="EC" id="2.3.1.225" evidence="10"/>
<name>A0A1E1M2G8_RHYSE</name>
<dbReference type="InterPro" id="IPR001594">
    <property type="entry name" value="Palmitoyltrfase_DHHC"/>
</dbReference>
<keyword evidence="8 10" id="KW-0012">Acyltransferase</keyword>
<dbReference type="PROSITE" id="PS50216">
    <property type="entry name" value="DHHC"/>
    <property type="match status" value="1"/>
</dbReference>
<evidence type="ECO:0000256" key="9">
    <source>
        <dbReference type="ARBA" id="ARBA00048048"/>
    </source>
</evidence>
<gene>
    <name evidence="12" type="ORF">RSE6_03308</name>
</gene>
<comment type="domain">
    <text evidence="10">The DHHC domain is required for palmitoyltransferase activity.</text>
</comment>
<protein>
    <recommendedName>
        <fullName evidence="10">Palmitoyltransferase</fullName>
        <ecNumber evidence="10">2.3.1.225</ecNumber>
    </recommendedName>
</protein>
<evidence type="ECO:0000256" key="4">
    <source>
        <dbReference type="ARBA" id="ARBA00022989"/>
    </source>
</evidence>
<comment type="subcellular location">
    <subcellularLocation>
        <location evidence="1">Membrane</location>
        <topology evidence="1">Multi-pass membrane protein</topology>
    </subcellularLocation>
</comment>
<organism evidence="12 13">
    <name type="scientific">Rhynchosporium secalis</name>
    <name type="common">Barley scald fungus</name>
    <dbReference type="NCBI Taxonomy" id="38038"/>
    <lineage>
        <taxon>Eukaryota</taxon>
        <taxon>Fungi</taxon>
        <taxon>Dikarya</taxon>
        <taxon>Ascomycota</taxon>
        <taxon>Pezizomycotina</taxon>
        <taxon>Leotiomycetes</taxon>
        <taxon>Helotiales</taxon>
        <taxon>Ploettnerulaceae</taxon>
        <taxon>Rhynchosporium</taxon>
    </lineage>
</organism>
<evidence type="ECO:0000259" key="11">
    <source>
        <dbReference type="Pfam" id="PF01529"/>
    </source>
</evidence>
<evidence type="ECO:0000256" key="2">
    <source>
        <dbReference type="ARBA" id="ARBA00022679"/>
    </source>
</evidence>
<feature type="transmembrane region" description="Helical" evidence="10">
    <location>
        <begin position="7"/>
        <end position="24"/>
    </location>
</feature>
<dbReference type="GO" id="GO:0016020">
    <property type="term" value="C:membrane"/>
    <property type="evidence" value="ECO:0007669"/>
    <property type="project" value="UniProtKB-SubCell"/>
</dbReference>
<evidence type="ECO:0000313" key="12">
    <source>
        <dbReference type="EMBL" id="CZT43296.1"/>
    </source>
</evidence>
<keyword evidence="4 10" id="KW-1133">Transmembrane helix</keyword>
<sequence length="385" mass="44341">MGALRNVAISILLISFFTFVAFFGRLPTLRNTPIGALHRLLWIHIPATLRSWDQRLTQGRLSAWVTRQAHILWNDRHPVVMIFFILLLSVSEVLFLPPAWNLLNTFRKFTAVTLLSLPYIFLYASAARDPGYISPENHSQAMSLYPYDFTIFHPGQLDHHCIFINNCVGYNNQNYFLLLLWTTGILTSYAAYIGFSLLSDEVRKQVPSWTFRGIGFTWSQFANVWGWVLQEYTRIGAVTLLCFLTTPLIFGLLGYHIYLIWVGTTTNESMKWSDWQAEMTDGFAFKRALATHRHKDETVEAAWTRWPVESQQVVLRTEDGEPPRGPGAIGIGEWERVWRLADVENLYDLGFWDNLADVFLPVNVFREREGAGTDWRQPGVALYPL</sequence>
<comment type="catalytic activity">
    <reaction evidence="9 10">
        <text>L-cysteinyl-[protein] + hexadecanoyl-CoA = S-hexadecanoyl-L-cysteinyl-[protein] + CoA</text>
        <dbReference type="Rhea" id="RHEA:36683"/>
        <dbReference type="Rhea" id="RHEA-COMP:10131"/>
        <dbReference type="Rhea" id="RHEA-COMP:11032"/>
        <dbReference type="ChEBI" id="CHEBI:29950"/>
        <dbReference type="ChEBI" id="CHEBI:57287"/>
        <dbReference type="ChEBI" id="CHEBI:57379"/>
        <dbReference type="ChEBI" id="CHEBI:74151"/>
        <dbReference type="EC" id="2.3.1.225"/>
    </reaction>
</comment>
<feature type="transmembrane region" description="Helical" evidence="10">
    <location>
        <begin position="209"/>
        <end position="229"/>
    </location>
</feature>
<comment type="similarity">
    <text evidence="10">Belongs to the DHHC palmitoyltransferase family.</text>
</comment>
<dbReference type="GO" id="GO:0006612">
    <property type="term" value="P:protein targeting to membrane"/>
    <property type="evidence" value="ECO:0007669"/>
    <property type="project" value="TreeGrafter"/>
</dbReference>
<keyword evidence="3 10" id="KW-0812">Transmembrane</keyword>
<dbReference type="GO" id="GO:0005794">
    <property type="term" value="C:Golgi apparatus"/>
    <property type="evidence" value="ECO:0007669"/>
    <property type="project" value="TreeGrafter"/>
</dbReference>
<feature type="transmembrane region" description="Helical" evidence="10">
    <location>
        <begin position="175"/>
        <end position="197"/>
    </location>
</feature>
<evidence type="ECO:0000256" key="10">
    <source>
        <dbReference type="RuleBase" id="RU079119"/>
    </source>
</evidence>
<evidence type="ECO:0000313" key="13">
    <source>
        <dbReference type="Proteomes" id="UP000177625"/>
    </source>
</evidence>